<dbReference type="PROSITE" id="PS50835">
    <property type="entry name" value="IG_LIKE"/>
    <property type="match status" value="2"/>
</dbReference>
<evidence type="ECO:0000256" key="6">
    <source>
        <dbReference type="SAM" id="SignalP"/>
    </source>
</evidence>
<feature type="domain" description="Ig-like" evidence="7">
    <location>
        <begin position="627"/>
        <end position="715"/>
    </location>
</feature>
<dbReference type="EnsemblMetazoa" id="Aqu2.1.23819_001">
    <property type="protein sequence ID" value="Aqu2.1.23819_001"/>
    <property type="gene ID" value="Aqu2.1.23819"/>
</dbReference>
<keyword evidence="2 6" id="KW-0732">Signal</keyword>
<dbReference type="SMART" id="SM00409">
    <property type="entry name" value="IG"/>
    <property type="match status" value="2"/>
</dbReference>
<dbReference type="SMART" id="SM00408">
    <property type="entry name" value="IGc2"/>
    <property type="match status" value="2"/>
</dbReference>
<accession>A0A1X7U8J8</accession>
<dbReference type="Pfam" id="PF07679">
    <property type="entry name" value="I-set"/>
    <property type="match status" value="1"/>
</dbReference>
<evidence type="ECO:0000256" key="5">
    <source>
        <dbReference type="ARBA" id="ARBA00023180"/>
    </source>
</evidence>
<dbReference type="OrthoDB" id="2013775at2759"/>
<dbReference type="InterPro" id="IPR003591">
    <property type="entry name" value="Leu-rich_rpt_typical-subtyp"/>
</dbReference>
<evidence type="ECO:0000256" key="4">
    <source>
        <dbReference type="ARBA" id="ARBA00023157"/>
    </source>
</evidence>
<evidence type="ECO:0000256" key="3">
    <source>
        <dbReference type="ARBA" id="ARBA00022737"/>
    </source>
</evidence>
<feature type="domain" description="Ig-like" evidence="7">
    <location>
        <begin position="528"/>
        <end position="622"/>
    </location>
</feature>
<dbReference type="SUPFAM" id="SSF48726">
    <property type="entry name" value="Immunoglobulin"/>
    <property type="match status" value="2"/>
</dbReference>
<dbReference type="SUPFAM" id="SSF52058">
    <property type="entry name" value="L domain-like"/>
    <property type="match status" value="2"/>
</dbReference>
<keyword evidence="3" id="KW-0677">Repeat</keyword>
<dbReference type="InterPro" id="IPR013098">
    <property type="entry name" value="Ig_I-set"/>
</dbReference>
<dbReference type="InParanoid" id="A0A1X7U8J8"/>
<evidence type="ECO:0000313" key="8">
    <source>
        <dbReference type="EnsemblMetazoa" id="Aqu2.1.23819_001"/>
    </source>
</evidence>
<evidence type="ECO:0000256" key="1">
    <source>
        <dbReference type="ARBA" id="ARBA00022614"/>
    </source>
</evidence>
<dbReference type="FunFam" id="3.80.10.10:FF:001164">
    <property type="entry name" value="GH01279p"/>
    <property type="match status" value="1"/>
</dbReference>
<organism evidence="8">
    <name type="scientific">Amphimedon queenslandica</name>
    <name type="common">Sponge</name>
    <dbReference type="NCBI Taxonomy" id="400682"/>
    <lineage>
        <taxon>Eukaryota</taxon>
        <taxon>Metazoa</taxon>
        <taxon>Porifera</taxon>
        <taxon>Demospongiae</taxon>
        <taxon>Heteroscleromorpha</taxon>
        <taxon>Haplosclerida</taxon>
        <taxon>Niphatidae</taxon>
        <taxon>Amphimedon</taxon>
    </lineage>
</organism>
<proteinExistence type="predicted"/>
<reference evidence="8" key="1">
    <citation type="submission" date="2017-05" db="UniProtKB">
        <authorList>
            <consortium name="EnsemblMetazoa"/>
        </authorList>
    </citation>
    <scope>IDENTIFICATION</scope>
</reference>
<dbReference type="PANTHER" id="PTHR45842">
    <property type="entry name" value="SYNAPTIC ADHESION-LIKE MOLECULE SALM"/>
    <property type="match status" value="1"/>
</dbReference>
<dbReference type="InterPro" id="IPR001611">
    <property type="entry name" value="Leu-rich_rpt"/>
</dbReference>
<dbReference type="InterPro" id="IPR003599">
    <property type="entry name" value="Ig_sub"/>
</dbReference>
<protein>
    <recommendedName>
        <fullName evidence="7">Ig-like domain-containing protein</fullName>
    </recommendedName>
</protein>
<dbReference type="InterPro" id="IPR003598">
    <property type="entry name" value="Ig_sub2"/>
</dbReference>
<feature type="signal peptide" evidence="6">
    <location>
        <begin position="1"/>
        <end position="20"/>
    </location>
</feature>
<dbReference type="STRING" id="400682.A0A1X7U8J8"/>
<dbReference type="Pfam" id="PF13855">
    <property type="entry name" value="LRR_8"/>
    <property type="match status" value="4"/>
</dbReference>
<feature type="chain" id="PRO_5012530431" description="Ig-like domain-containing protein" evidence="6">
    <location>
        <begin position="21"/>
        <end position="723"/>
    </location>
</feature>
<dbReference type="SMART" id="SM00082">
    <property type="entry name" value="LRRCT"/>
    <property type="match status" value="1"/>
</dbReference>
<dbReference type="FunFam" id="3.80.10.10:FF:000770">
    <property type="entry name" value="Uncharacterized protein"/>
    <property type="match status" value="1"/>
</dbReference>
<sequence length="723" mass="81331">MMIKPAISLILVFLVIGLYASSDGNSSSFNTTIDCNSCPASCNCDTEGSIHCTEKGLTAIPPGLIHCERPDVIILNVSFNLIQNISVDDFNGLPNLERLFLYDNLIDDIEEYAFSDLTSLELLSLDGNRLTTLKPNVFMGLIGLKSLLLYSNSISSLPVGVFDDLISLIVLALHNNRLTSLNPQLFANLPNLQRLYLYGNGIRDLSDSPFQHLSKLTLLYFSSNNIIELTNASLAGLNSLRTLVLRTNQIRTLSHDVFIHTPSLTSLYLDSNRIRRISSDVFSPLTRLQRLVLSNNLIEVVEDRAFSELRSIVFLYLRTNRLQSITEKTFHGLFNMQQLIMYDNLITSIPGNAFRQAVNLRRLWLQDNRIECLNEKAFAGLNYLQLLQLSDNRISYLPKDVFQYTPRLTFLLLISNRLERIETFPFRNLRYLAQLALYKNKISFIAEGSLENTNRIYYLQWNDFRTNITQDNMIVCDCSALWLQEYLRSNRPYYETVLCGYPIEVRGQRLRSVDITNCTKGLKVSVTPSSEVNYVQSGACLELQCKANQNVDVTWKRIVKGSEQALEEDHSSFCTNKSVDNCGNTDTEGLLVLKDIAAADQGIYVCTATLDNVTSSVIRQIQIGEPPVIEKSPTSVVARDPPSYVVFEAAARGNSPPVLKWYHNSNEIDFKNTTKMYLTSTGSLIILGPQFEDNGQYKVVADNGAGSVEAAASLTIYFMLLVL</sequence>
<dbReference type="Gene3D" id="2.60.40.10">
    <property type="entry name" value="Immunoglobulins"/>
    <property type="match status" value="2"/>
</dbReference>
<dbReference type="InterPro" id="IPR007110">
    <property type="entry name" value="Ig-like_dom"/>
</dbReference>
<dbReference type="InterPro" id="IPR000483">
    <property type="entry name" value="Cys-rich_flank_reg_C"/>
</dbReference>
<evidence type="ECO:0000256" key="2">
    <source>
        <dbReference type="ARBA" id="ARBA00022729"/>
    </source>
</evidence>
<dbReference type="PROSITE" id="PS51450">
    <property type="entry name" value="LRR"/>
    <property type="match status" value="4"/>
</dbReference>
<keyword evidence="1" id="KW-0433">Leucine-rich repeat</keyword>
<dbReference type="Gene3D" id="3.80.10.10">
    <property type="entry name" value="Ribonuclease Inhibitor"/>
    <property type="match status" value="3"/>
</dbReference>
<dbReference type="InterPro" id="IPR050467">
    <property type="entry name" value="LRFN"/>
</dbReference>
<keyword evidence="4" id="KW-1015">Disulfide bond</keyword>
<dbReference type="AlphaFoldDB" id="A0A1X7U8J8"/>
<evidence type="ECO:0000259" key="7">
    <source>
        <dbReference type="PROSITE" id="PS50835"/>
    </source>
</evidence>
<dbReference type="InterPro" id="IPR036179">
    <property type="entry name" value="Ig-like_dom_sf"/>
</dbReference>
<dbReference type="InterPro" id="IPR032675">
    <property type="entry name" value="LRR_dom_sf"/>
</dbReference>
<dbReference type="FunFam" id="3.80.10.10:FF:001360">
    <property type="entry name" value="Uncharacterized protein"/>
    <property type="match status" value="1"/>
</dbReference>
<dbReference type="SMART" id="SM00365">
    <property type="entry name" value="LRR_SD22"/>
    <property type="match status" value="7"/>
</dbReference>
<dbReference type="SMART" id="SM00369">
    <property type="entry name" value="LRR_TYP"/>
    <property type="match status" value="14"/>
</dbReference>
<keyword evidence="5" id="KW-0325">Glycoprotein</keyword>
<dbReference type="PANTHER" id="PTHR45842:SF12">
    <property type="entry name" value="KEKKON 5, ISOFORM A"/>
    <property type="match status" value="1"/>
</dbReference>
<name>A0A1X7U8J8_AMPQE</name>
<dbReference type="InterPro" id="IPR013783">
    <property type="entry name" value="Ig-like_fold"/>
</dbReference>
<dbReference type="eggNOG" id="KOG4194">
    <property type="taxonomic scope" value="Eukaryota"/>
</dbReference>